<evidence type="ECO:0000259" key="1">
    <source>
        <dbReference type="PROSITE" id="PS50181"/>
    </source>
</evidence>
<dbReference type="Proteomes" id="UP000324897">
    <property type="component" value="Unassembled WGS sequence"/>
</dbReference>
<comment type="caution">
    <text evidence="2">The sequence shown here is derived from an EMBL/GenBank/DDBJ whole genome shotgun (WGS) entry which is preliminary data.</text>
</comment>
<dbReference type="Gene3D" id="1.20.1280.50">
    <property type="match status" value="1"/>
</dbReference>
<feature type="non-terminal residue" evidence="2">
    <location>
        <position position="1"/>
    </location>
</feature>
<protein>
    <recommendedName>
        <fullName evidence="1">F-box domain-containing protein</fullName>
    </recommendedName>
</protein>
<organism evidence="2 3">
    <name type="scientific">Eragrostis curvula</name>
    <name type="common">weeping love grass</name>
    <dbReference type="NCBI Taxonomy" id="38414"/>
    <lineage>
        <taxon>Eukaryota</taxon>
        <taxon>Viridiplantae</taxon>
        <taxon>Streptophyta</taxon>
        <taxon>Embryophyta</taxon>
        <taxon>Tracheophyta</taxon>
        <taxon>Spermatophyta</taxon>
        <taxon>Magnoliopsida</taxon>
        <taxon>Liliopsida</taxon>
        <taxon>Poales</taxon>
        <taxon>Poaceae</taxon>
        <taxon>PACMAD clade</taxon>
        <taxon>Chloridoideae</taxon>
        <taxon>Eragrostideae</taxon>
        <taxon>Eragrostidinae</taxon>
        <taxon>Eragrostis</taxon>
    </lineage>
</organism>
<keyword evidence="3" id="KW-1185">Reference proteome</keyword>
<dbReference type="OrthoDB" id="639965at2759"/>
<dbReference type="PANTHER" id="PTHR34591:SF50">
    <property type="entry name" value="F-BOX DOMAIN-CONTAINING PROTEIN"/>
    <property type="match status" value="1"/>
</dbReference>
<dbReference type="PROSITE" id="PS50181">
    <property type="entry name" value="FBOX"/>
    <property type="match status" value="1"/>
</dbReference>
<dbReference type="Pfam" id="PF00646">
    <property type="entry name" value="F-box"/>
    <property type="match status" value="1"/>
</dbReference>
<gene>
    <name evidence="2" type="ORF">EJB05_56140</name>
</gene>
<dbReference type="EMBL" id="RWGY01000843">
    <property type="protein sequence ID" value="TVT98528.1"/>
    <property type="molecule type" value="Genomic_DNA"/>
</dbReference>
<dbReference type="SMART" id="SM00256">
    <property type="entry name" value="FBOX"/>
    <property type="match status" value="1"/>
</dbReference>
<feature type="domain" description="F-box" evidence="1">
    <location>
        <begin position="6"/>
        <end position="53"/>
    </location>
</feature>
<dbReference type="InterPro" id="IPR001810">
    <property type="entry name" value="F-box_dom"/>
</dbReference>
<dbReference type="PANTHER" id="PTHR34591">
    <property type="entry name" value="OS03G0653100 PROTEIN-RELATED"/>
    <property type="match status" value="1"/>
</dbReference>
<evidence type="ECO:0000313" key="2">
    <source>
        <dbReference type="EMBL" id="TVT98528.1"/>
    </source>
</evidence>
<proteinExistence type="predicted"/>
<sequence length="472" mass="54982">MEHQEEGTAQDLPEDVLADVLRRLAPRGLAASRCVCKAWRDAVDARGLLRTDLLPLSLAGLFINFHCLEITEFFSRPSTDPAIWGKHDYLPEAAGVLDNDDENLCVLNPATRWWTALPQCPAPVLDTDFFHNEYLVYDPAVSPHYEVFSIPRFYYRGRFWDYRCDRPEGILDPSVEQSQWPPSPFILHVFSSTTEKWKVRSFVREGEPAGIIANLKLGYRDQYNMICWRGALYVHLQDDFVMRLSLSNDTYLVIKPPPDIALWNRQGFYLGKSEKGVYCASIHERYMLRIWILKESCCKMEWVLTHERSLLEWLTKHKLVSEGKYRSKNHPRVRGPWSLQDLNYYYDEYNKYDKIEAATKEFEWSSEASVDEEFEWSTDDDHNILNNKYPYGYDPGYIDILGFHPYKEIIFLSESITRGLAYHLSTSEIQVLGDLYPTRCELELLNDQFITSAFTYTPCLVEQIIVGSAYSE</sequence>
<dbReference type="SUPFAM" id="SSF81383">
    <property type="entry name" value="F-box domain"/>
    <property type="match status" value="1"/>
</dbReference>
<name>A0A5J9SI82_9POAL</name>
<evidence type="ECO:0000313" key="3">
    <source>
        <dbReference type="Proteomes" id="UP000324897"/>
    </source>
</evidence>
<reference evidence="2 3" key="1">
    <citation type="journal article" date="2019" name="Sci. Rep.">
        <title>A high-quality genome of Eragrostis curvula grass provides insights into Poaceae evolution and supports new strategies to enhance forage quality.</title>
        <authorList>
            <person name="Carballo J."/>
            <person name="Santos B.A.C.M."/>
            <person name="Zappacosta D."/>
            <person name="Garbus I."/>
            <person name="Selva J.P."/>
            <person name="Gallo C.A."/>
            <person name="Diaz A."/>
            <person name="Albertini E."/>
            <person name="Caccamo M."/>
            <person name="Echenique V."/>
        </authorList>
    </citation>
    <scope>NUCLEOTIDE SEQUENCE [LARGE SCALE GENOMIC DNA]</scope>
    <source>
        <strain evidence="3">cv. Victoria</strain>
        <tissue evidence="2">Leaf</tissue>
    </source>
</reference>
<dbReference type="InterPro" id="IPR036047">
    <property type="entry name" value="F-box-like_dom_sf"/>
</dbReference>
<dbReference type="Gramene" id="TVT98528">
    <property type="protein sequence ID" value="TVT98528"/>
    <property type="gene ID" value="EJB05_56140"/>
</dbReference>
<dbReference type="AlphaFoldDB" id="A0A5J9SI82"/>
<accession>A0A5J9SI82</accession>